<evidence type="ECO:0000256" key="3">
    <source>
        <dbReference type="ARBA" id="ARBA00022801"/>
    </source>
</evidence>
<sequence length="251" mass="29102">MHEKLDLLLKQTSCDTNGNESRTAKYTSTSSEEVDPTKDVLDEVTQAASQDYTPHVMKFAWENEIEGDSLEKLLGCIPHWFGIVKGKRKMKKAASCLEPFVEPTAKVKKLREKEDSYDLDEERSHDDLMKFKCWFSSKDDAIVDLNYCIEDRPWFRILWTKDKWLDNKSMLYKQWSKITIDDTLSSYIDGSFCSQNPSISFKEADKIAFALNIRNNHWVALDCDVNDRVIYVLDSMMTSRRETAECSLSCI</sequence>
<keyword evidence="3" id="KW-0378">Hydrolase</keyword>
<dbReference type="Pfam" id="PF02902">
    <property type="entry name" value="Peptidase_C48"/>
    <property type="match status" value="1"/>
</dbReference>
<evidence type="ECO:0000313" key="6">
    <source>
        <dbReference type="EMBL" id="KAK9111900.1"/>
    </source>
</evidence>
<evidence type="ECO:0000259" key="5">
    <source>
        <dbReference type="Pfam" id="PF02902"/>
    </source>
</evidence>
<dbReference type="AlphaFoldDB" id="A0AAP0IB54"/>
<proteinExistence type="inferred from homology"/>
<evidence type="ECO:0000256" key="2">
    <source>
        <dbReference type="ARBA" id="ARBA00022670"/>
    </source>
</evidence>
<dbReference type="Proteomes" id="UP001419268">
    <property type="component" value="Unassembled WGS sequence"/>
</dbReference>
<accession>A0AAP0IB54</accession>
<feature type="domain" description="Ubiquitin-like protease family profile" evidence="5">
    <location>
        <begin position="199"/>
        <end position="244"/>
    </location>
</feature>
<evidence type="ECO:0000313" key="7">
    <source>
        <dbReference type="Proteomes" id="UP001419268"/>
    </source>
</evidence>
<dbReference type="GO" id="GO:0008234">
    <property type="term" value="F:cysteine-type peptidase activity"/>
    <property type="evidence" value="ECO:0007669"/>
    <property type="project" value="InterPro"/>
</dbReference>
<protein>
    <recommendedName>
        <fullName evidence="5">Ubiquitin-like protease family profile domain-containing protein</fullName>
    </recommendedName>
</protein>
<dbReference type="SUPFAM" id="SSF54001">
    <property type="entry name" value="Cysteine proteinases"/>
    <property type="match status" value="1"/>
</dbReference>
<dbReference type="Gene3D" id="3.40.395.10">
    <property type="entry name" value="Adenoviral Proteinase, Chain A"/>
    <property type="match status" value="1"/>
</dbReference>
<keyword evidence="2" id="KW-0645">Protease</keyword>
<dbReference type="EMBL" id="JBBNAG010000008">
    <property type="protein sequence ID" value="KAK9111900.1"/>
    <property type="molecule type" value="Genomic_DNA"/>
</dbReference>
<organism evidence="6 7">
    <name type="scientific">Stephania cephalantha</name>
    <dbReference type="NCBI Taxonomy" id="152367"/>
    <lineage>
        <taxon>Eukaryota</taxon>
        <taxon>Viridiplantae</taxon>
        <taxon>Streptophyta</taxon>
        <taxon>Embryophyta</taxon>
        <taxon>Tracheophyta</taxon>
        <taxon>Spermatophyta</taxon>
        <taxon>Magnoliopsida</taxon>
        <taxon>Ranunculales</taxon>
        <taxon>Menispermaceae</taxon>
        <taxon>Menispermoideae</taxon>
        <taxon>Cissampelideae</taxon>
        <taxon>Stephania</taxon>
    </lineage>
</organism>
<feature type="compositionally biased region" description="Polar residues" evidence="4">
    <location>
        <begin position="14"/>
        <end position="31"/>
    </location>
</feature>
<comment type="similarity">
    <text evidence="1">Belongs to the peptidase C48 family.</text>
</comment>
<dbReference type="GO" id="GO:0006508">
    <property type="term" value="P:proteolysis"/>
    <property type="evidence" value="ECO:0007669"/>
    <property type="project" value="UniProtKB-KW"/>
</dbReference>
<keyword evidence="7" id="KW-1185">Reference proteome</keyword>
<name>A0AAP0IB54_9MAGN</name>
<comment type="caution">
    <text evidence="6">The sequence shown here is derived from an EMBL/GenBank/DDBJ whole genome shotgun (WGS) entry which is preliminary data.</text>
</comment>
<dbReference type="InterPro" id="IPR003653">
    <property type="entry name" value="Peptidase_C48_C"/>
</dbReference>
<reference evidence="6 7" key="1">
    <citation type="submission" date="2024-01" db="EMBL/GenBank/DDBJ databases">
        <title>Genome assemblies of Stephania.</title>
        <authorList>
            <person name="Yang L."/>
        </authorList>
    </citation>
    <scope>NUCLEOTIDE SEQUENCE [LARGE SCALE GENOMIC DNA]</scope>
    <source>
        <strain evidence="6">JXDWG</strain>
        <tissue evidence="6">Leaf</tissue>
    </source>
</reference>
<evidence type="ECO:0000256" key="4">
    <source>
        <dbReference type="SAM" id="MobiDB-lite"/>
    </source>
</evidence>
<dbReference type="InterPro" id="IPR038765">
    <property type="entry name" value="Papain-like_cys_pep_sf"/>
</dbReference>
<feature type="region of interest" description="Disordered" evidence="4">
    <location>
        <begin position="14"/>
        <end position="36"/>
    </location>
</feature>
<gene>
    <name evidence="6" type="ORF">Scep_019419</name>
</gene>
<evidence type="ECO:0000256" key="1">
    <source>
        <dbReference type="ARBA" id="ARBA00005234"/>
    </source>
</evidence>